<sequence>MISVRKSEYFEFYQEDLSEQELLDKFYKWEYAYWSTPNVRKTEVSETKRNDEKKYIIWKINIKNMLENDNNDKISYLLYTVKNNKLISLNLSNNRDRKNQLTEIESIELLEKIQF</sequence>
<comment type="caution">
    <text evidence="1">The sequence shown here is derived from an EMBL/GenBank/DDBJ whole genome shotgun (WGS) entry which is preliminary data.</text>
</comment>
<dbReference type="Proteomes" id="UP001597011">
    <property type="component" value="Unassembled WGS sequence"/>
</dbReference>
<evidence type="ECO:0000313" key="2">
    <source>
        <dbReference type="Proteomes" id="UP001597011"/>
    </source>
</evidence>
<name>A0ABW3BTM2_9FLAO</name>
<dbReference type="RefSeq" id="WP_379942463.1">
    <property type="nucleotide sequence ID" value="NZ_JBHTIB010000012.1"/>
</dbReference>
<protein>
    <submittedName>
        <fullName evidence="1">Uncharacterized protein</fullName>
    </submittedName>
</protein>
<gene>
    <name evidence="1" type="ORF">ACFQ0I_11675</name>
</gene>
<reference evidence="2" key="1">
    <citation type="journal article" date="2019" name="Int. J. Syst. Evol. Microbiol.">
        <title>The Global Catalogue of Microorganisms (GCM) 10K type strain sequencing project: providing services to taxonomists for standard genome sequencing and annotation.</title>
        <authorList>
            <consortium name="The Broad Institute Genomics Platform"/>
            <consortium name="The Broad Institute Genome Sequencing Center for Infectious Disease"/>
            <person name="Wu L."/>
            <person name="Ma J."/>
        </authorList>
    </citation>
    <scope>NUCLEOTIDE SEQUENCE [LARGE SCALE GENOMIC DNA]</scope>
    <source>
        <strain evidence="2">CCUG 60529</strain>
    </source>
</reference>
<dbReference type="EMBL" id="JBHTIB010000012">
    <property type="protein sequence ID" value="MFD0836431.1"/>
    <property type="molecule type" value="Genomic_DNA"/>
</dbReference>
<accession>A0ABW3BTM2</accession>
<evidence type="ECO:0000313" key="1">
    <source>
        <dbReference type="EMBL" id="MFD0836431.1"/>
    </source>
</evidence>
<organism evidence="1 2">
    <name type="scientific">Mariniflexile aquimaris</name>
    <dbReference type="NCBI Taxonomy" id="881009"/>
    <lineage>
        <taxon>Bacteria</taxon>
        <taxon>Pseudomonadati</taxon>
        <taxon>Bacteroidota</taxon>
        <taxon>Flavobacteriia</taxon>
        <taxon>Flavobacteriales</taxon>
        <taxon>Flavobacteriaceae</taxon>
        <taxon>Mariniflexile</taxon>
    </lineage>
</organism>
<proteinExistence type="predicted"/>
<keyword evidence="2" id="KW-1185">Reference proteome</keyword>